<dbReference type="SUPFAM" id="SSF56601">
    <property type="entry name" value="beta-lactamase/transpeptidase-like"/>
    <property type="match status" value="1"/>
</dbReference>
<dbReference type="InterPro" id="IPR001466">
    <property type="entry name" value="Beta-lactam-related"/>
</dbReference>
<keyword evidence="4" id="KW-1185">Reference proteome</keyword>
<feature type="domain" description="Beta-lactamase-related" evidence="2">
    <location>
        <begin position="32"/>
        <end position="330"/>
    </location>
</feature>
<accession>A0A5B8LJS8</accession>
<dbReference type="OrthoDB" id="113033at2"/>
<reference evidence="3 4" key="1">
    <citation type="submission" date="2019-07" db="EMBL/GenBank/DDBJ databases">
        <title>Full genome sequence of Sphingomonas sp. 4R-6-7(HKS19).</title>
        <authorList>
            <person name="Im W.-T."/>
        </authorList>
    </citation>
    <scope>NUCLEOTIDE SEQUENCE [LARGE SCALE GENOMIC DNA]</scope>
    <source>
        <strain evidence="3 4">HKS19</strain>
    </source>
</reference>
<proteinExistence type="predicted"/>
<dbReference type="InterPro" id="IPR050491">
    <property type="entry name" value="AmpC-like"/>
</dbReference>
<dbReference type="EMBL" id="CP042306">
    <property type="protein sequence ID" value="QDZ08488.1"/>
    <property type="molecule type" value="Genomic_DNA"/>
</dbReference>
<name>A0A5B8LJS8_9SPHN</name>
<organism evidence="3 4">
    <name type="scientific">Sphingomonas panacisoli</name>
    <dbReference type="NCBI Taxonomy" id="1813879"/>
    <lineage>
        <taxon>Bacteria</taxon>
        <taxon>Pseudomonadati</taxon>
        <taxon>Pseudomonadota</taxon>
        <taxon>Alphaproteobacteria</taxon>
        <taxon>Sphingomonadales</taxon>
        <taxon>Sphingomonadaceae</taxon>
        <taxon>Sphingomonas</taxon>
    </lineage>
</organism>
<dbReference type="PANTHER" id="PTHR46825">
    <property type="entry name" value="D-ALANYL-D-ALANINE-CARBOXYPEPTIDASE/ENDOPEPTIDASE AMPH"/>
    <property type="match status" value="1"/>
</dbReference>
<dbReference type="Gene3D" id="3.40.710.10">
    <property type="entry name" value="DD-peptidase/beta-lactamase superfamily"/>
    <property type="match status" value="1"/>
</dbReference>
<dbReference type="RefSeq" id="WP_146573064.1">
    <property type="nucleotide sequence ID" value="NZ_CP042306.1"/>
</dbReference>
<protein>
    <submittedName>
        <fullName evidence="3">Beta-lactamase family protein</fullName>
    </submittedName>
</protein>
<evidence type="ECO:0000313" key="4">
    <source>
        <dbReference type="Proteomes" id="UP000315673"/>
    </source>
</evidence>
<feature type="chain" id="PRO_5022672902" evidence="1">
    <location>
        <begin position="23"/>
        <end position="442"/>
    </location>
</feature>
<sequence>MKFVKIIALALMSQACAVMAFAAPNSIETRMDALLNPYVASAQFNGVVIVTKQGKTIFAKAYGMANYEFGVPNRLDTRFKIASLSKPITDAALGVLLDAGKIRMDTKVSELIPDFPRGNEITVRHLVEHQSGVAHTNNLPEFDNITRMTLAQSVAILKTKPLDFTPGSKTSYSNGGFDVLAMMMERAAGMPFEQLLHSAVLDKLGMRDTGVAETFRMIPRLAEGYQPGDRRGVRARTRFYPVEMRRSGGSLYSTAGDIATFMRAAYGGTLISAASRRAVFGDDAVFTPGGRSPGLYSVTYADPAHDIYVVALSNNYSPVDGLSRRIYRAVTGEPPLAIKPMTLTDRKLEAKDADYYDGSFVIEQFGPYSRIGLTVQPDGRLVATSYYGEPTILIPLADGGWFYPLVDAICRPQGEARLERLDCASSLKEGVFSFTATRVPAP</sequence>
<dbReference type="PROSITE" id="PS51257">
    <property type="entry name" value="PROKAR_LIPOPROTEIN"/>
    <property type="match status" value="1"/>
</dbReference>
<dbReference type="KEGG" id="spai:FPZ24_14250"/>
<dbReference type="PANTHER" id="PTHR46825:SF9">
    <property type="entry name" value="BETA-LACTAMASE-RELATED DOMAIN-CONTAINING PROTEIN"/>
    <property type="match status" value="1"/>
</dbReference>
<feature type="signal peptide" evidence="1">
    <location>
        <begin position="1"/>
        <end position="22"/>
    </location>
</feature>
<dbReference type="Proteomes" id="UP000315673">
    <property type="component" value="Chromosome"/>
</dbReference>
<keyword evidence="1" id="KW-0732">Signal</keyword>
<evidence type="ECO:0000259" key="2">
    <source>
        <dbReference type="Pfam" id="PF00144"/>
    </source>
</evidence>
<gene>
    <name evidence="3" type="ORF">FPZ24_14250</name>
</gene>
<evidence type="ECO:0000313" key="3">
    <source>
        <dbReference type="EMBL" id="QDZ08488.1"/>
    </source>
</evidence>
<dbReference type="Pfam" id="PF00144">
    <property type="entry name" value="Beta-lactamase"/>
    <property type="match status" value="1"/>
</dbReference>
<evidence type="ECO:0000256" key="1">
    <source>
        <dbReference type="SAM" id="SignalP"/>
    </source>
</evidence>
<dbReference type="InterPro" id="IPR012338">
    <property type="entry name" value="Beta-lactam/transpept-like"/>
</dbReference>
<dbReference type="AlphaFoldDB" id="A0A5B8LJS8"/>